<evidence type="ECO:0000313" key="5">
    <source>
        <dbReference type="EMBL" id="CAB3408189.1"/>
    </source>
</evidence>
<evidence type="ECO:0000313" key="6">
    <source>
        <dbReference type="Proteomes" id="UP000494206"/>
    </source>
</evidence>
<keyword evidence="3" id="KW-0812">Transmembrane</keyword>
<keyword evidence="3" id="KW-0333">Golgi apparatus</keyword>
<dbReference type="Proteomes" id="UP000494206">
    <property type="component" value="Unassembled WGS sequence"/>
</dbReference>
<sequence length="378" mass="43317">MSRHLMANPLQCRDDRRGNARDYRATPRGQVSTRIIVSNSISASRYSTYTLFIIFATIILFQTTKRDDTNLETKTVYGKTQIFPQGGQEVTLENVKWNIEPIQNIIRNIEELDGAKRYLTSDFDYSNGMGNQMFQFAALFTLAEKHNATLIAPDDLVLRRAFSFNNQKNVQFASRSVIAELSEQMNSLKFTQNVKSFMEDVGVSLAIRSGIVIDTNVANDDQTIQVDPKDALANTMTVGIHVRHGIDIAMNSRNQRHGHVAAPISYYKNAMKQISEIYESVAFIICTDDIYWVRRYLRPDKNSKYYYCPGPREVDMAILASCDTIIMSTGTFSWWSAYLNINASPNVYYYKHWPREGSAMERMLNKSEYFLPNWVALE</sequence>
<dbReference type="GO" id="GO:0032580">
    <property type="term" value="C:Golgi cisterna membrane"/>
    <property type="evidence" value="ECO:0007669"/>
    <property type="project" value="UniProtKB-SubCell"/>
</dbReference>
<dbReference type="CDD" id="cd11301">
    <property type="entry name" value="Fut1_Fut2_like"/>
    <property type="match status" value="1"/>
</dbReference>
<dbReference type="PANTHER" id="PTHR11927">
    <property type="entry name" value="GALACTOSIDE 2-L-FUCOSYLTRANSFERASE"/>
    <property type="match status" value="1"/>
</dbReference>
<keyword evidence="1 3" id="KW-0328">Glycosyltransferase</keyword>
<dbReference type="PANTHER" id="PTHR11927:SF9">
    <property type="entry name" value="L-FUCOSYLTRANSFERASE"/>
    <property type="match status" value="1"/>
</dbReference>
<organism evidence="5 6">
    <name type="scientific">Caenorhabditis bovis</name>
    <dbReference type="NCBI Taxonomy" id="2654633"/>
    <lineage>
        <taxon>Eukaryota</taxon>
        <taxon>Metazoa</taxon>
        <taxon>Ecdysozoa</taxon>
        <taxon>Nematoda</taxon>
        <taxon>Chromadorea</taxon>
        <taxon>Rhabditida</taxon>
        <taxon>Rhabditina</taxon>
        <taxon>Rhabditomorpha</taxon>
        <taxon>Rhabditoidea</taxon>
        <taxon>Rhabditidae</taxon>
        <taxon>Peloderinae</taxon>
        <taxon>Caenorhabditis</taxon>
    </lineage>
</organism>
<keyword evidence="3" id="KW-0735">Signal-anchor</keyword>
<dbReference type="EMBL" id="CADEPM010000007">
    <property type="protein sequence ID" value="CAB3408189.1"/>
    <property type="molecule type" value="Genomic_DNA"/>
</dbReference>
<dbReference type="OrthoDB" id="3226at2759"/>
<comment type="pathway">
    <text evidence="3">Protein modification; protein glycosylation.</text>
</comment>
<dbReference type="GO" id="GO:0005975">
    <property type="term" value="P:carbohydrate metabolic process"/>
    <property type="evidence" value="ECO:0007669"/>
    <property type="project" value="InterPro"/>
</dbReference>
<reference evidence="5 6" key="1">
    <citation type="submission" date="2020-04" db="EMBL/GenBank/DDBJ databases">
        <authorList>
            <person name="Laetsch R D."/>
            <person name="Stevens L."/>
            <person name="Kumar S."/>
            <person name="Blaxter L. M."/>
        </authorList>
    </citation>
    <scope>NUCLEOTIDE SEQUENCE [LARGE SCALE GENOMIC DNA]</scope>
</reference>
<gene>
    <name evidence="5" type="ORF">CBOVIS_LOCUS9999</name>
</gene>
<dbReference type="AlphaFoldDB" id="A0A8S1F3G5"/>
<feature type="compositionally biased region" description="Basic and acidic residues" evidence="4">
    <location>
        <begin position="12"/>
        <end position="23"/>
    </location>
</feature>
<feature type="region of interest" description="Disordered" evidence="4">
    <location>
        <begin position="1"/>
        <end position="23"/>
    </location>
</feature>
<comment type="subcellular location">
    <subcellularLocation>
        <location evidence="3">Golgi apparatus</location>
        <location evidence="3">Golgi stack membrane</location>
        <topology evidence="3">Single-pass type II membrane protein</topology>
    </subcellularLocation>
</comment>
<keyword evidence="3" id="KW-0325">Glycoprotein</keyword>
<protein>
    <recommendedName>
        <fullName evidence="3">L-Fucosyltransferase</fullName>
        <ecNumber evidence="3">2.4.1.-</ecNumber>
    </recommendedName>
</protein>
<evidence type="ECO:0000256" key="2">
    <source>
        <dbReference type="ARBA" id="ARBA00022679"/>
    </source>
</evidence>
<evidence type="ECO:0000256" key="1">
    <source>
        <dbReference type="ARBA" id="ARBA00022676"/>
    </source>
</evidence>
<keyword evidence="6" id="KW-1185">Reference proteome</keyword>
<name>A0A8S1F3G5_9PELO</name>
<evidence type="ECO:0000256" key="3">
    <source>
        <dbReference type="RuleBase" id="RU363129"/>
    </source>
</evidence>
<keyword evidence="2 3" id="KW-0808">Transferase</keyword>
<accession>A0A8S1F3G5</accession>
<comment type="caution">
    <text evidence="5">The sequence shown here is derived from an EMBL/GenBank/DDBJ whole genome shotgun (WGS) entry which is preliminary data.</text>
</comment>
<dbReference type="GO" id="GO:0008107">
    <property type="term" value="F:galactoside 2-alpha-L-fucosyltransferase activity"/>
    <property type="evidence" value="ECO:0007669"/>
    <property type="project" value="InterPro"/>
</dbReference>
<dbReference type="Pfam" id="PF01531">
    <property type="entry name" value="Glyco_transf_11"/>
    <property type="match status" value="1"/>
</dbReference>
<comment type="similarity">
    <text evidence="3">Belongs to the glycosyltransferase 11 family.</text>
</comment>
<evidence type="ECO:0000256" key="4">
    <source>
        <dbReference type="SAM" id="MobiDB-lite"/>
    </source>
</evidence>
<dbReference type="InterPro" id="IPR002516">
    <property type="entry name" value="Glyco_trans_11"/>
</dbReference>
<dbReference type="EC" id="2.4.1.-" evidence="3"/>
<proteinExistence type="inferred from homology"/>